<sequence>MQMTEPLFNPANYQRLLGFSNFCLSLSVLVLVTTVLICYPFAEFLSISQLVASHLCLICSATLLKLSYIGRCVARHGLKLEVL</sequence>
<keyword evidence="3" id="KW-1185">Reference proteome</keyword>
<comment type="caution">
    <text evidence="2">The sequence shown here is derived from an EMBL/GenBank/DDBJ whole genome shotgun (WGS) entry which is preliminary data.</text>
</comment>
<dbReference type="EMBL" id="BMYZ01000003">
    <property type="protein sequence ID" value="GGY84570.1"/>
    <property type="molecule type" value="Genomic_DNA"/>
</dbReference>
<keyword evidence="1" id="KW-0812">Transmembrane</keyword>
<dbReference type="Proteomes" id="UP000619761">
    <property type="component" value="Unassembled WGS sequence"/>
</dbReference>
<reference evidence="3" key="1">
    <citation type="journal article" date="2019" name="Int. J. Syst. Evol. Microbiol.">
        <title>The Global Catalogue of Microorganisms (GCM) 10K type strain sequencing project: providing services to taxonomists for standard genome sequencing and annotation.</title>
        <authorList>
            <consortium name="The Broad Institute Genomics Platform"/>
            <consortium name="The Broad Institute Genome Sequencing Center for Infectious Disease"/>
            <person name="Wu L."/>
            <person name="Ma J."/>
        </authorList>
    </citation>
    <scope>NUCLEOTIDE SEQUENCE [LARGE SCALE GENOMIC DNA]</scope>
    <source>
        <strain evidence="3">KCTC 32239</strain>
    </source>
</reference>
<organism evidence="2 3">
    <name type="scientific">Cellvibrio zantedeschiae</name>
    <dbReference type="NCBI Taxonomy" id="1237077"/>
    <lineage>
        <taxon>Bacteria</taxon>
        <taxon>Pseudomonadati</taxon>
        <taxon>Pseudomonadota</taxon>
        <taxon>Gammaproteobacteria</taxon>
        <taxon>Cellvibrionales</taxon>
        <taxon>Cellvibrionaceae</taxon>
        <taxon>Cellvibrio</taxon>
    </lineage>
</organism>
<evidence type="ECO:0000313" key="3">
    <source>
        <dbReference type="Proteomes" id="UP000619761"/>
    </source>
</evidence>
<accession>A0ABQ3B8N0</accession>
<dbReference type="RefSeq" id="WP_189420403.1">
    <property type="nucleotide sequence ID" value="NZ_BMYZ01000003.1"/>
</dbReference>
<feature type="transmembrane region" description="Helical" evidence="1">
    <location>
        <begin position="48"/>
        <end position="69"/>
    </location>
</feature>
<gene>
    <name evidence="2" type="ORF">GCM10011613_31910</name>
</gene>
<keyword evidence="1" id="KW-0472">Membrane</keyword>
<evidence type="ECO:0000313" key="2">
    <source>
        <dbReference type="EMBL" id="GGY84570.1"/>
    </source>
</evidence>
<evidence type="ECO:0000256" key="1">
    <source>
        <dbReference type="SAM" id="Phobius"/>
    </source>
</evidence>
<feature type="transmembrane region" description="Helical" evidence="1">
    <location>
        <begin position="21"/>
        <end position="42"/>
    </location>
</feature>
<name>A0ABQ3B8N0_9GAMM</name>
<protein>
    <submittedName>
        <fullName evidence="2">Uncharacterized protein</fullName>
    </submittedName>
</protein>
<keyword evidence="1" id="KW-1133">Transmembrane helix</keyword>
<proteinExistence type="predicted"/>